<dbReference type="RefSeq" id="XP_011129450.1">
    <property type="nucleotide sequence ID" value="XM_011131148.1"/>
</dbReference>
<proteinExistence type="predicted"/>
<evidence type="ECO:0000256" key="1">
    <source>
        <dbReference type="SAM" id="MobiDB-lite"/>
    </source>
</evidence>
<dbReference type="GeneID" id="22911572"/>
<feature type="compositionally biased region" description="Low complexity" evidence="1">
    <location>
        <begin position="419"/>
        <end position="432"/>
    </location>
</feature>
<accession>A0A023BAE1</accession>
<organism evidence="2 3">
    <name type="scientific">Gregarina niphandrodes</name>
    <name type="common">Septate eugregarine</name>
    <dbReference type="NCBI Taxonomy" id="110365"/>
    <lineage>
        <taxon>Eukaryota</taxon>
        <taxon>Sar</taxon>
        <taxon>Alveolata</taxon>
        <taxon>Apicomplexa</taxon>
        <taxon>Conoidasida</taxon>
        <taxon>Gregarinasina</taxon>
        <taxon>Eugregarinorida</taxon>
        <taxon>Gregarinidae</taxon>
        <taxon>Gregarina</taxon>
    </lineage>
</organism>
<keyword evidence="3" id="KW-1185">Reference proteome</keyword>
<name>A0A023BAE1_GRENI</name>
<sequence>METAVSTTVGALRDVACQGMTNAEDLLAEDESSRGGAWRHLEGVFHRSGGGEEIVATRYQPVVSMKEYEHLCVLARQDLENKRYGGSGMRPYVLKLSQLEFTNVPDGGTNYVLEFRLGVQGQTVCVRTSTDKHVPVSTGFRNDDYQVASISMRCARGQTVAVNRTWNLDWRGHYADLHREFLEIIIYQKNYFIIQEEVGRHRIILDELINSTLAQNINIPPLKKKLTKPIRQPAETDTNDFTGITSANTAVGSGNGLNDNDVMLASDDHCFKLSFVADFSELFTFQIGLGQCSIDLRNCVTGEIQRYESYKVLLSCRKKEGYFPYQDGEWFPTKSAIIHKECPTLLEYDEPGQLLWRGTLQTFSYMDIVLTLQAKPRAGKWESFAYSVFPCYRFLNVEKESFSNVIMKKGGHETGGGLPSPSGSMRSPESSPGVRDKGQTRRLSETSGLPVLSGTIGVPLKPTFTQKLGDMDTGKAPAHLAVKIQSFSGINLSVTGPIYYTIALIDSPLPPGCMLPGCMLPGSMLRGSSPATLAGETPVGRESPTRGVQEEFIVAHSPITRSSNVALRNIPTALFSNKPRRRLLLRNNHPSTSPDESLVPLINKGAVPDPDDVIALQQWLEKHSIVICLWSGSDSPPNTTEGAVPREVFSSEAFHTVRKPLGHCTLRLIDVVNTICNLRPGSGRAVMDLPIRLLKQGSDTARAGIDLRLALSMHPVPKCAGFQVRHISLNPAPTNSTYCLTNEFGRTQSLFSALTLHSLPNVAQKLSPYDLGRSVRLQNRNNDFFLNPSTCAYTGYGNQRDIAILVTAIGL</sequence>
<dbReference type="EMBL" id="AFNH02000310">
    <property type="protein sequence ID" value="EZG78164.1"/>
    <property type="molecule type" value="Genomic_DNA"/>
</dbReference>
<feature type="compositionally biased region" description="Basic and acidic residues" evidence="1">
    <location>
        <begin position="434"/>
        <end position="444"/>
    </location>
</feature>
<evidence type="ECO:0000313" key="3">
    <source>
        <dbReference type="Proteomes" id="UP000019763"/>
    </source>
</evidence>
<protein>
    <submittedName>
        <fullName evidence="2">Uncharacterized protein</fullName>
    </submittedName>
</protein>
<dbReference type="Proteomes" id="UP000019763">
    <property type="component" value="Unassembled WGS sequence"/>
</dbReference>
<gene>
    <name evidence="2" type="ORF">GNI_040660</name>
</gene>
<evidence type="ECO:0000313" key="2">
    <source>
        <dbReference type="EMBL" id="EZG78164.1"/>
    </source>
</evidence>
<comment type="caution">
    <text evidence="2">The sequence shown here is derived from an EMBL/GenBank/DDBJ whole genome shotgun (WGS) entry which is preliminary data.</text>
</comment>
<feature type="region of interest" description="Disordered" evidence="1">
    <location>
        <begin position="412"/>
        <end position="450"/>
    </location>
</feature>
<reference evidence="2" key="1">
    <citation type="submission" date="2013-12" db="EMBL/GenBank/DDBJ databases">
        <authorList>
            <person name="Omoto C.K."/>
            <person name="Sibley D."/>
            <person name="Venepally P."/>
            <person name="Hadjithomas M."/>
            <person name="Karamycheva S."/>
            <person name="Brunk B."/>
            <person name="Roos D."/>
            <person name="Caler E."/>
            <person name="Lorenzi H."/>
        </authorList>
    </citation>
    <scope>NUCLEOTIDE SEQUENCE</scope>
</reference>
<dbReference type="AlphaFoldDB" id="A0A023BAE1"/>
<dbReference type="VEuPathDB" id="CryptoDB:GNI_040660"/>